<reference evidence="1 2" key="1">
    <citation type="journal article" date="2014" name="J. Bacteriol.">
        <title>Role of an Archaeal PitA Transporter in the Copper and Arsenic Resistance of Metallosphaera sedula, an Extreme Thermoacidophile.</title>
        <authorList>
            <person name="McCarthy S."/>
            <person name="Ai C."/>
            <person name="Wheaton G."/>
            <person name="Tevatia R."/>
            <person name="Eckrich V."/>
            <person name="Kelly R."/>
            <person name="Blum P."/>
        </authorList>
    </citation>
    <scope>NUCLEOTIDE SEQUENCE [LARGE SCALE GENOMIC DNA]</scope>
    <source>
        <strain evidence="1 2">CuR1</strain>
    </source>
</reference>
<name>A0A088E714_9CREN</name>
<sequence>MSEMEKLICIICKSELPIPTHCGMNMKYLQRGNFRKKEILRCEVCGKEIEMPKHCHAPMIYFDEDYFPLYELSEAEKEELKSVYGE</sequence>
<protein>
    <submittedName>
        <fullName evidence="1">Uncharacterized protein</fullName>
    </submittedName>
</protein>
<proteinExistence type="predicted"/>
<dbReference type="Proteomes" id="UP000029084">
    <property type="component" value="Chromosome"/>
</dbReference>
<gene>
    <name evidence="1" type="ORF">HA72_0932</name>
</gene>
<dbReference type="EMBL" id="CP008822">
    <property type="protein sequence ID" value="AIM27090.1"/>
    <property type="molecule type" value="Genomic_DNA"/>
</dbReference>
<evidence type="ECO:0000313" key="1">
    <source>
        <dbReference type="EMBL" id="AIM27090.1"/>
    </source>
</evidence>
<dbReference type="OMA" id="CMICERG"/>
<evidence type="ECO:0000313" key="2">
    <source>
        <dbReference type="Proteomes" id="UP000029084"/>
    </source>
</evidence>
<dbReference type="AlphaFoldDB" id="A0A088E714"/>
<accession>A0A088E714</accession>
<organism evidence="1 2">
    <name type="scientific">Metallosphaera sedula</name>
    <dbReference type="NCBI Taxonomy" id="43687"/>
    <lineage>
        <taxon>Archaea</taxon>
        <taxon>Thermoproteota</taxon>
        <taxon>Thermoprotei</taxon>
        <taxon>Sulfolobales</taxon>
        <taxon>Sulfolobaceae</taxon>
        <taxon>Metallosphaera</taxon>
    </lineage>
</organism>